<evidence type="ECO:0000313" key="3">
    <source>
        <dbReference type="Proteomes" id="UP000769157"/>
    </source>
</evidence>
<evidence type="ECO:0000256" key="1">
    <source>
        <dbReference type="SAM" id="MobiDB-lite"/>
    </source>
</evidence>
<accession>A0A9P8P7D8</accession>
<dbReference type="GeneID" id="70236331"/>
<reference evidence="2" key="2">
    <citation type="submission" date="2021-01" db="EMBL/GenBank/DDBJ databases">
        <authorList>
            <person name="Schikora-Tamarit M.A."/>
        </authorList>
    </citation>
    <scope>NUCLEOTIDE SEQUENCE</scope>
    <source>
        <strain evidence="2">CBS6075</strain>
    </source>
</reference>
<feature type="compositionally biased region" description="Polar residues" evidence="1">
    <location>
        <begin position="8"/>
        <end position="27"/>
    </location>
</feature>
<feature type="region of interest" description="Disordered" evidence="1">
    <location>
        <begin position="1"/>
        <end position="29"/>
    </location>
</feature>
<dbReference type="EMBL" id="JAEUBE010000295">
    <property type="protein sequence ID" value="KAH3666177.1"/>
    <property type="molecule type" value="Genomic_DNA"/>
</dbReference>
<protein>
    <submittedName>
        <fullName evidence="2">Uncharacterized protein</fullName>
    </submittedName>
</protein>
<comment type="caution">
    <text evidence="2">The sequence shown here is derived from an EMBL/GenBank/DDBJ whole genome shotgun (WGS) entry which is preliminary data.</text>
</comment>
<feature type="compositionally biased region" description="Polar residues" evidence="1">
    <location>
        <begin position="295"/>
        <end position="306"/>
    </location>
</feature>
<proteinExistence type="predicted"/>
<name>A0A9P8P7D8_9ASCO</name>
<dbReference type="RefSeq" id="XP_046061381.1">
    <property type="nucleotide sequence ID" value="XM_046205436.1"/>
</dbReference>
<sequence>MKAMKSNLHLNLNPSRSDSSSGSQMIATPTGGTTGYMTPVEQNQPFAFQTPAVGTKRSDSVSSGFSDLYKTNSVSSMSSMMDVMETSPVSLQSYDFSPTFDDLLIGLYHSYANKPNITPFNINFPPSGIVSKISKQMYNRLVSDRTLQLDRNEKTTDELLLDSNQGICLSIIRRRLLDLCSSAVADSDSIARCNSFSSSTGTFMSQQRPSWLHQNPTFSATRLSSTDSLVDSVQIAVQPHLPHRDSQNDVLMTPPQSRAGYSPASAKPKLNINPMDQFSFENTAKLQSPFSETQFHFGSSAQSPSNPVFPKKQSKSNSLSSLFTASNTQSTIPDLEVDPLYNVTAQRKRDSLKLKRNMK</sequence>
<feature type="compositionally biased region" description="Low complexity" evidence="1">
    <location>
        <begin position="315"/>
        <end position="328"/>
    </location>
</feature>
<keyword evidence="3" id="KW-1185">Reference proteome</keyword>
<evidence type="ECO:0000313" key="2">
    <source>
        <dbReference type="EMBL" id="KAH3666177.1"/>
    </source>
</evidence>
<gene>
    <name evidence="2" type="ORF">OGAPHI_004366</name>
</gene>
<organism evidence="2 3">
    <name type="scientific">Ogataea philodendri</name>
    <dbReference type="NCBI Taxonomy" id="1378263"/>
    <lineage>
        <taxon>Eukaryota</taxon>
        <taxon>Fungi</taxon>
        <taxon>Dikarya</taxon>
        <taxon>Ascomycota</taxon>
        <taxon>Saccharomycotina</taxon>
        <taxon>Pichiomycetes</taxon>
        <taxon>Pichiales</taxon>
        <taxon>Pichiaceae</taxon>
        <taxon>Ogataea</taxon>
    </lineage>
</organism>
<reference evidence="2" key="1">
    <citation type="journal article" date="2021" name="Open Biol.">
        <title>Shared evolutionary footprints suggest mitochondrial oxidative damage underlies multiple complex I losses in fungi.</title>
        <authorList>
            <person name="Schikora-Tamarit M.A."/>
            <person name="Marcet-Houben M."/>
            <person name="Nosek J."/>
            <person name="Gabaldon T."/>
        </authorList>
    </citation>
    <scope>NUCLEOTIDE SEQUENCE</scope>
    <source>
        <strain evidence="2">CBS6075</strain>
    </source>
</reference>
<feature type="region of interest" description="Disordered" evidence="1">
    <location>
        <begin position="295"/>
        <end position="328"/>
    </location>
</feature>
<dbReference type="Proteomes" id="UP000769157">
    <property type="component" value="Unassembled WGS sequence"/>
</dbReference>
<dbReference type="AlphaFoldDB" id="A0A9P8P7D8"/>
<dbReference type="OrthoDB" id="4093447at2759"/>
<feature type="region of interest" description="Disordered" evidence="1">
    <location>
        <begin position="238"/>
        <end position="267"/>
    </location>
</feature>